<dbReference type="Proteomes" id="UP000316225">
    <property type="component" value="Unassembled WGS sequence"/>
</dbReference>
<dbReference type="RefSeq" id="WP_145398575.1">
    <property type="nucleotide sequence ID" value="NZ_VLKU01000008.1"/>
</dbReference>
<proteinExistence type="predicted"/>
<protein>
    <submittedName>
        <fullName evidence="1">Uncharacterized protein</fullName>
    </submittedName>
</protein>
<gene>
    <name evidence="1" type="ORF">IQ24_02647</name>
</gene>
<dbReference type="EMBL" id="VLKU01000008">
    <property type="protein sequence ID" value="TWI32772.1"/>
    <property type="molecule type" value="Genomic_DNA"/>
</dbReference>
<comment type="caution">
    <text evidence="1">The sequence shown here is derived from an EMBL/GenBank/DDBJ whole genome shotgun (WGS) entry which is preliminary data.</text>
</comment>
<accession>A0A562NKN3</accession>
<organism evidence="1 2">
    <name type="scientific">Paracoccus sulfuroxidans</name>
    <dbReference type="NCBI Taxonomy" id="384678"/>
    <lineage>
        <taxon>Bacteria</taxon>
        <taxon>Pseudomonadati</taxon>
        <taxon>Pseudomonadota</taxon>
        <taxon>Alphaproteobacteria</taxon>
        <taxon>Rhodobacterales</taxon>
        <taxon>Paracoccaceae</taxon>
        <taxon>Paracoccus</taxon>
    </lineage>
</organism>
<reference evidence="1 2" key="1">
    <citation type="journal article" date="2015" name="Stand. Genomic Sci.">
        <title>Genomic Encyclopedia of Bacterial and Archaeal Type Strains, Phase III: the genomes of soil and plant-associated and newly described type strains.</title>
        <authorList>
            <person name="Whitman W.B."/>
            <person name="Woyke T."/>
            <person name="Klenk H.P."/>
            <person name="Zhou Y."/>
            <person name="Lilburn T.G."/>
            <person name="Beck B.J."/>
            <person name="De Vos P."/>
            <person name="Vandamme P."/>
            <person name="Eisen J.A."/>
            <person name="Garrity G."/>
            <person name="Hugenholtz P."/>
            <person name="Kyrpides N.C."/>
        </authorList>
    </citation>
    <scope>NUCLEOTIDE SEQUENCE [LARGE SCALE GENOMIC DNA]</scope>
    <source>
        <strain evidence="1 2">CGMCC 1.5364</strain>
    </source>
</reference>
<name>A0A562NKN3_9RHOB</name>
<evidence type="ECO:0000313" key="2">
    <source>
        <dbReference type="Proteomes" id="UP000316225"/>
    </source>
</evidence>
<evidence type="ECO:0000313" key="1">
    <source>
        <dbReference type="EMBL" id="TWI32772.1"/>
    </source>
</evidence>
<keyword evidence="2" id="KW-1185">Reference proteome</keyword>
<dbReference type="OrthoDB" id="8404447at2"/>
<dbReference type="AlphaFoldDB" id="A0A562NKN3"/>
<sequence length="84" mass="8922">MSGKNDQVNDAPAFPVTAGQQVYATGMTLRDWFAGQALAALIQSGCEVRVHTEEGTLILPIRTGGPVLAYQYADAMLVAREATP</sequence>